<keyword evidence="3" id="KW-0245">EGF-like domain</keyword>
<dbReference type="SUPFAM" id="SSF56496">
    <property type="entry name" value="Fibrinogen C-terminal domain-like"/>
    <property type="match status" value="1"/>
</dbReference>
<sequence>LGPIVTSSASPHYLSLHWNTLSGHFDGFVIQVSDSEQQSDTLEFRLPGEARTISVPNLMDDTGYDIEVYGISHGRRTPSVFVHALTGSPLIVTADGSVSETLLVNMFPGKSYQVTVSSLKGLEESEPSTGTVTTGWISSEVMLSPTASSYSRSQLNGSTEYNVRLQAIAGAQRSRFVTTTFSTIGQLYARPLDCAQILLNGETTSGLYTIYIGGEESQAIQVYCDMTTDGGGWMVRKQFQITDHTEQTSRYAAPVFSDDIDKMAYRGLCCCCDTHKSPYLSGFPQAPEWKAGILQELEELHRWLREHE</sequence>
<accession>A0ABV0R3F7</accession>
<dbReference type="PANTHER" id="PTHR46708">
    <property type="entry name" value="TENASCIN"/>
    <property type="match status" value="1"/>
</dbReference>
<proteinExistence type="predicted"/>
<dbReference type="PROSITE" id="PS50853">
    <property type="entry name" value="FN3"/>
    <property type="match status" value="1"/>
</dbReference>
<dbReference type="InterPro" id="IPR003961">
    <property type="entry name" value="FN3_dom"/>
</dbReference>
<evidence type="ECO:0000256" key="2">
    <source>
        <dbReference type="ARBA" id="ARBA00022530"/>
    </source>
</evidence>
<evidence type="ECO:0008006" key="10">
    <source>
        <dbReference type="Google" id="ProtNLM"/>
    </source>
</evidence>
<dbReference type="InterPro" id="IPR050991">
    <property type="entry name" value="ECM_Regulatory_Proteins"/>
</dbReference>
<dbReference type="Gene3D" id="3.90.215.10">
    <property type="entry name" value="Gamma Fibrinogen, chain A, domain 1"/>
    <property type="match status" value="1"/>
</dbReference>
<keyword evidence="2" id="KW-0272">Extracellular matrix</keyword>
<name>A0ABV0R3F7_9TELE</name>
<keyword evidence="4" id="KW-0732">Signal</keyword>
<keyword evidence="2" id="KW-0964">Secreted</keyword>
<evidence type="ECO:0000313" key="9">
    <source>
        <dbReference type="Proteomes" id="UP001434883"/>
    </source>
</evidence>
<dbReference type="Pfam" id="PF00147">
    <property type="entry name" value="Fibrinogen_C"/>
    <property type="match status" value="1"/>
</dbReference>
<dbReference type="NCBIfam" id="NF040941">
    <property type="entry name" value="GGGWT_bact"/>
    <property type="match status" value="1"/>
</dbReference>
<feature type="non-terminal residue" evidence="8">
    <location>
        <position position="1"/>
    </location>
</feature>
<protein>
    <recommendedName>
        <fullName evidence="10">Tenascin R</fullName>
    </recommendedName>
</protein>
<comment type="caution">
    <text evidence="8">The sequence shown here is derived from an EMBL/GenBank/DDBJ whole genome shotgun (WGS) entry which is preliminary data.</text>
</comment>
<dbReference type="InterPro" id="IPR036116">
    <property type="entry name" value="FN3_sf"/>
</dbReference>
<feature type="domain" description="Fibronectin type-III" evidence="6">
    <location>
        <begin position="1"/>
        <end position="89"/>
    </location>
</feature>
<organism evidence="8 9">
    <name type="scientific">Xenoophorus captivus</name>
    <dbReference type="NCBI Taxonomy" id="1517983"/>
    <lineage>
        <taxon>Eukaryota</taxon>
        <taxon>Metazoa</taxon>
        <taxon>Chordata</taxon>
        <taxon>Craniata</taxon>
        <taxon>Vertebrata</taxon>
        <taxon>Euteleostomi</taxon>
        <taxon>Actinopterygii</taxon>
        <taxon>Neopterygii</taxon>
        <taxon>Teleostei</taxon>
        <taxon>Neoteleostei</taxon>
        <taxon>Acanthomorphata</taxon>
        <taxon>Ovalentaria</taxon>
        <taxon>Atherinomorphae</taxon>
        <taxon>Cyprinodontiformes</taxon>
        <taxon>Goodeidae</taxon>
        <taxon>Xenoophorus</taxon>
    </lineage>
</organism>
<gene>
    <name evidence="8" type="ORF">XENOCAPTIV_010194</name>
</gene>
<keyword evidence="5" id="KW-0677">Repeat</keyword>
<evidence type="ECO:0000256" key="5">
    <source>
        <dbReference type="ARBA" id="ARBA00022737"/>
    </source>
</evidence>
<evidence type="ECO:0000259" key="6">
    <source>
        <dbReference type="PROSITE" id="PS50853"/>
    </source>
</evidence>
<evidence type="ECO:0000313" key="8">
    <source>
        <dbReference type="EMBL" id="MEQ2202636.1"/>
    </source>
</evidence>
<dbReference type="InterPro" id="IPR036056">
    <property type="entry name" value="Fibrinogen-like_C"/>
</dbReference>
<dbReference type="InterPro" id="IPR002181">
    <property type="entry name" value="Fibrinogen_a/b/g_C_dom"/>
</dbReference>
<evidence type="ECO:0000256" key="1">
    <source>
        <dbReference type="ARBA" id="ARBA00004498"/>
    </source>
</evidence>
<dbReference type="InterPro" id="IPR013783">
    <property type="entry name" value="Ig-like_fold"/>
</dbReference>
<evidence type="ECO:0000256" key="3">
    <source>
        <dbReference type="ARBA" id="ARBA00022536"/>
    </source>
</evidence>
<comment type="subcellular location">
    <subcellularLocation>
        <location evidence="1">Secreted</location>
        <location evidence="1">Extracellular space</location>
        <location evidence="1">Extracellular matrix</location>
    </subcellularLocation>
</comment>
<evidence type="ECO:0000259" key="7">
    <source>
        <dbReference type="PROSITE" id="PS51406"/>
    </source>
</evidence>
<dbReference type="Gene3D" id="2.60.40.10">
    <property type="entry name" value="Immunoglobulins"/>
    <property type="match status" value="3"/>
</dbReference>
<evidence type="ECO:0000256" key="4">
    <source>
        <dbReference type="ARBA" id="ARBA00022729"/>
    </source>
</evidence>
<dbReference type="InterPro" id="IPR014716">
    <property type="entry name" value="Fibrinogen_a/b/g_C_1"/>
</dbReference>
<feature type="domain" description="Fibrinogen C-terminal" evidence="7">
    <location>
        <begin position="185"/>
        <end position="238"/>
    </location>
</feature>
<reference evidence="8 9" key="1">
    <citation type="submission" date="2021-06" db="EMBL/GenBank/DDBJ databases">
        <authorList>
            <person name="Palmer J.M."/>
        </authorList>
    </citation>
    <scope>NUCLEOTIDE SEQUENCE [LARGE SCALE GENOMIC DNA]</scope>
    <source>
        <strain evidence="8 9">XC_2019</strain>
        <tissue evidence="8">Muscle</tissue>
    </source>
</reference>
<dbReference type="PROSITE" id="PS51406">
    <property type="entry name" value="FIBRINOGEN_C_2"/>
    <property type="match status" value="1"/>
</dbReference>
<dbReference type="EMBL" id="JAHRIN010033833">
    <property type="protein sequence ID" value="MEQ2202636.1"/>
    <property type="molecule type" value="Genomic_DNA"/>
</dbReference>
<keyword evidence="9" id="KW-1185">Reference proteome</keyword>
<dbReference type="SUPFAM" id="SSF49265">
    <property type="entry name" value="Fibronectin type III"/>
    <property type="match status" value="3"/>
</dbReference>
<dbReference type="PANTHER" id="PTHR46708:SF1">
    <property type="entry name" value="TENASCIN"/>
    <property type="match status" value="1"/>
</dbReference>
<dbReference type="Pfam" id="PF00041">
    <property type="entry name" value="fn3"/>
    <property type="match status" value="1"/>
</dbReference>
<dbReference type="Proteomes" id="UP001434883">
    <property type="component" value="Unassembled WGS sequence"/>
</dbReference>